<dbReference type="EMBL" id="CCYA01000243">
    <property type="protein sequence ID" value="CEH14544.1"/>
    <property type="molecule type" value="Genomic_DNA"/>
</dbReference>
<organism evidence="1 2">
    <name type="scientific">Ceraceosorus bombacis</name>
    <dbReference type="NCBI Taxonomy" id="401625"/>
    <lineage>
        <taxon>Eukaryota</taxon>
        <taxon>Fungi</taxon>
        <taxon>Dikarya</taxon>
        <taxon>Basidiomycota</taxon>
        <taxon>Ustilaginomycotina</taxon>
        <taxon>Exobasidiomycetes</taxon>
        <taxon>Ceraceosorales</taxon>
        <taxon>Ceraceosoraceae</taxon>
        <taxon>Ceraceosorus</taxon>
    </lineage>
</organism>
<dbReference type="Proteomes" id="UP000054845">
    <property type="component" value="Unassembled WGS sequence"/>
</dbReference>
<name>A0A0P1BF69_9BASI</name>
<proteinExistence type="predicted"/>
<dbReference type="AlphaFoldDB" id="A0A0P1BF69"/>
<keyword evidence="2" id="KW-1185">Reference proteome</keyword>
<reference evidence="1 2" key="1">
    <citation type="submission" date="2014-09" db="EMBL/GenBank/DDBJ databases">
        <authorList>
            <person name="Magalhaes I.L.F."/>
            <person name="Oliveira U."/>
            <person name="Santos F.R."/>
            <person name="Vidigal T.H.D.A."/>
            <person name="Brescovit A.D."/>
            <person name="Santos A.J."/>
        </authorList>
    </citation>
    <scope>NUCLEOTIDE SEQUENCE [LARGE SCALE GENOMIC DNA]</scope>
</reference>
<evidence type="ECO:0000313" key="1">
    <source>
        <dbReference type="EMBL" id="CEH14544.1"/>
    </source>
</evidence>
<accession>A0A0P1BF69</accession>
<protein>
    <submittedName>
        <fullName evidence="1">Uncharacterized protein</fullName>
    </submittedName>
</protein>
<sequence length="76" mass="8184">MDFVSGDTLEMALLFRVRSEAVDVKARQIASSKSSFVPCSSPQSRFRVCERVYNGDQQGVGVSHTSPPVGACYAAV</sequence>
<evidence type="ECO:0000313" key="2">
    <source>
        <dbReference type="Proteomes" id="UP000054845"/>
    </source>
</evidence>